<feature type="region of interest" description="Disordered" evidence="2">
    <location>
        <begin position="83"/>
        <end position="103"/>
    </location>
</feature>
<keyword evidence="1" id="KW-0175">Coiled coil</keyword>
<accession>A0A9P1BNU5</accession>
<evidence type="ECO:0000256" key="3">
    <source>
        <dbReference type="SAM" id="SignalP"/>
    </source>
</evidence>
<organism evidence="4">
    <name type="scientific">Cladocopium goreaui</name>
    <dbReference type="NCBI Taxonomy" id="2562237"/>
    <lineage>
        <taxon>Eukaryota</taxon>
        <taxon>Sar</taxon>
        <taxon>Alveolata</taxon>
        <taxon>Dinophyceae</taxon>
        <taxon>Suessiales</taxon>
        <taxon>Symbiodiniaceae</taxon>
        <taxon>Cladocopium</taxon>
    </lineage>
</organism>
<feature type="compositionally biased region" description="Basic and acidic residues" evidence="2">
    <location>
        <begin position="93"/>
        <end position="103"/>
    </location>
</feature>
<feature type="signal peptide" evidence="3">
    <location>
        <begin position="1"/>
        <end position="16"/>
    </location>
</feature>
<proteinExistence type="predicted"/>
<keyword evidence="3" id="KW-0732">Signal</keyword>
<feature type="chain" id="PRO_5043269676" evidence="3">
    <location>
        <begin position="17"/>
        <end position="376"/>
    </location>
</feature>
<dbReference type="EMBL" id="CAMXCT020000265">
    <property type="protein sequence ID" value="CAL1129740.1"/>
    <property type="molecule type" value="Genomic_DNA"/>
</dbReference>
<dbReference type="Proteomes" id="UP001152797">
    <property type="component" value="Unassembled WGS sequence"/>
</dbReference>
<evidence type="ECO:0000256" key="2">
    <source>
        <dbReference type="SAM" id="MobiDB-lite"/>
    </source>
</evidence>
<evidence type="ECO:0000313" key="6">
    <source>
        <dbReference type="Proteomes" id="UP001152797"/>
    </source>
</evidence>
<dbReference type="EMBL" id="CAMXCT010000265">
    <property type="protein sequence ID" value="CAI3976365.1"/>
    <property type="molecule type" value="Genomic_DNA"/>
</dbReference>
<reference evidence="5" key="2">
    <citation type="submission" date="2024-04" db="EMBL/GenBank/DDBJ databases">
        <authorList>
            <person name="Chen Y."/>
            <person name="Shah S."/>
            <person name="Dougan E. K."/>
            <person name="Thang M."/>
            <person name="Chan C."/>
        </authorList>
    </citation>
    <scope>NUCLEOTIDE SEQUENCE [LARGE SCALE GENOMIC DNA]</scope>
</reference>
<keyword evidence="6" id="KW-1185">Reference proteome</keyword>
<feature type="coiled-coil region" evidence="1">
    <location>
        <begin position="210"/>
        <end position="280"/>
    </location>
</feature>
<dbReference type="AlphaFoldDB" id="A0A9P1BNU5"/>
<dbReference type="EMBL" id="CAMXCT030000265">
    <property type="protein sequence ID" value="CAL4763677.1"/>
    <property type="molecule type" value="Genomic_DNA"/>
</dbReference>
<feature type="compositionally biased region" description="Basic and acidic residues" evidence="2">
    <location>
        <begin position="365"/>
        <end position="376"/>
    </location>
</feature>
<evidence type="ECO:0000313" key="4">
    <source>
        <dbReference type="EMBL" id="CAI3976365.1"/>
    </source>
</evidence>
<name>A0A9P1BNU5_9DINO</name>
<comment type="caution">
    <text evidence="4">The sequence shown here is derived from an EMBL/GenBank/DDBJ whole genome shotgun (WGS) entry which is preliminary data.</text>
</comment>
<sequence length="376" mass="42206">MGGRLLVFCVWAGIWANIYNSGEEHQRTVVAPQASQDEAKVQELHQQGFFGGSWEEDSEKTEEVYLAHWSAVWTQPKRRSRSKSVKAASSYKATEEQKPQKEGTDWAVFPVKAPWIPTTPSSRVMKKEETTDGAGCNAATAQSVVQPPNVEDTELTLTVEEEKLLEHLRALQNANLDLTESMQRKLEVHLAKQQNGNMIKPLNHGHLNRLRKVKTQVNNAGKRIAELDQEWSSFVDKTMSKVKEHASMYQSCRADMLETYNKKLAELESLKRELSTASMQMLATDPQEPVQVTVPDVGMQMQAMQEVVDLESVVGPVDLTEDMEEDEEPLGTGRGQNFKNSPKVHKGFRGATSPTKVANQHLKIKSHDSKENKAKD</sequence>
<evidence type="ECO:0000256" key="1">
    <source>
        <dbReference type="SAM" id="Coils"/>
    </source>
</evidence>
<gene>
    <name evidence="4" type="ORF">C1SCF055_LOCUS4589</name>
</gene>
<evidence type="ECO:0000313" key="5">
    <source>
        <dbReference type="EMBL" id="CAL1129740.1"/>
    </source>
</evidence>
<feature type="region of interest" description="Disordered" evidence="2">
    <location>
        <begin position="322"/>
        <end position="376"/>
    </location>
</feature>
<protein>
    <submittedName>
        <fullName evidence="4">Uncharacterized protein</fullName>
    </submittedName>
</protein>
<reference evidence="4" key="1">
    <citation type="submission" date="2022-10" db="EMBL/GenBank/DDBJ databases">
        <authorList>
            <person name="Chen Y."/>
            <person name="Dougan E. K."/>
            <person name="Chan C."/>
            <person name="Rhodes N."/>
            <person name="Thang M."/>
        </authorList>
    </citation>
    <scope>NUCLEOTIDE SEQUENCE</scope>
</reference>